<reference evidence="2" key="1">
    <citation type="submission" date="2016-12" db="EMBL/GenBank/DDBJ databases">
        <title>Complete Genome Sequence of Beggiatoa leptomitiformis D-401.</title>
        <authorList>
            <person name="Fomenkov A."/>
            <person name="Vincze T."/>
            <person name="Grabovich M."/>
            <person name="Anton B.P."/>
            <person name="Dubinina G."/>
            <person name="Orlova M."/>
            <person name="Belousova E."/>
            <person name="Roberts R.J."/>
        </authorList>
    </citation>
    <scope>NUCLEOTIDE SEQUENCE [LARGE SCALE GENOMIC DNA]</scope>
    <source>
        <strain evidence="2">D-401</strain>
    </source>
</reference>
<dbReference type="EMBL" id="CP018889">
    <property type="protein sequence ID" value="AUI68282.1"/>
    <property type="molecule type" value="Genomic_DNA"/>
</dbReference>
<name>A0A2N9YCT8_9GAMM</name>
<evidence type="ECO:0000313" key="1">
    <source>
        <dbReference type="EMBL" id="AUI68282.1"/>
    </source>
</evidence>
<protein>
    <submittedName>
        <fullName evidence="1">Uncharacterized protein</fullName>
    </submittedName>
</protein>
<gene>
    <name evidence="1" type="ORF">BLE401_05925</name>
</gene>
<organism evidence="1 2">
    <name type="scientific">Beggiatoa leptomitoformis</name>
    <dbReference type="NCBI Taxonomy" id="288004"/>
    <lineage>
        <taxon>Bacteria</taxon>
        <taxon>Pseudomonadati</taxon>
        <taxon>Pseudomonadota</taxon>
        <taxon>Gammaproteobacteria</taxon>
        <taxon>Thiotrichales</taxon>
        <taxon>Thiotrichaceae</taxon>
        <taxon>Beggiatoa</taxon>
    </lineage>
</organism>
<dbReference type="STRING" id="288004.AL038_00150"/>
<dbReference type="AlphaFoldDB" id="A0A2N9YCT8"/>
<accession>A0A2N9YCT8</accession>
<sequence length="66" mass="7440">MNLSDIGEALKKELGLTKAMMLQKGLITEEGKLTKKGIKKLDEIAVLKRPEQYEIGPPRQPRGYED</sequence>
<evidence type="ECO:0000313" key="2">
    <source>
        <dbReference type="Proteomes" id="UP000234271"/>
    </source>
</evidence>
<dbReference type="Proteomes" id="UP000234271">
    <property type="component" value="Chromosome"/>
</dbReference>
<dbReference type="KEGG" id="blep:AL038_00150"/>
<keyword evidence="2" id="KW-1185">Reference proteome</keyword>
<dbReference type="RefSeq" id="WP_062147250.1">
    <property type="nucleotide sequence ID" value="NZ_CP012373.2"/>
</dbReference>
<proteinExistence type="predicted"/>